<comment type="caution">
    <text evidence="4">The sequence shown here is derived from an EMBL/GenBank/DDBJ whole genome shotgun (WGS) entry which is preliminary data.</text>
</comment>
<dbReference type="EMBL" id="CAUWAG010000020">
    <property type="protein sequence ID" value="CAJ2513206.1"/>
    <property type="molecule type" value="Genomic_DNA"/>
</dbReference>
<evidence type="ECO:0000256" key="2">
    <source>
        <dbReference type="ARBA" id="ARBA00022857"/>
    </source>
</evidence>
<dbReference type="InterPro" id="IPR002347">
    <property type="entry name" value="SDR_fam"/>
</dbReference>
<organism evidence="4 5">
    <name type="scientific">Anthostomella pinea</name>
    <dbReference type="NCBI Taxonomy" id="933095"/>
    <lineage>
        <taxon>Eukaryota</taxon>
        <taxon>Fungi</taxon>
        <taxon>Dikarya</taxon>
        <taxon>Ascomycota</taxon>
        <taxon>Pezizomycotina</taxon>
        <taxon>Sordariomycetes</taxon>
        <taxon>Xylariomycetidae</taxon>
        <taxon>Xylariales</taxon>
        <taxon>Xylariaceae</taxon>
        <taxon>Anthostomella</taxon>
    </lineage>
</organism>
<evidence type="ECO:0000256" key="3">
    <source>
        <dbReference type="ARBA" id="ARBA00023002"/>
    </source>
</evidence>
<comment type="similarity">
    <text evidence="1">Belongs to the short-chain dehydrogenases/reductases (SDR) family.</text>
</comment>
<dbReference type="Pfam" id="PF13561">
    <property type="entry name" value="adh_short_C2"/>
    <property type="match status" value="1"/>
</dbReference>
<protein>
    <submittedName>
        <fullName evidence="4">Uu.00g013250.m01.CDS01</fullName>
    </submittedName>
</protein>
<dbReference type="PANTHER" id="PTHR24321:SF12">
    <property type="entry name" value="SHORT-CHAIN DEHYDROGENASE_REDUCTASE FAMILY, PUTATIVE (AFU_ORTHOLOGUE AFUA_5G14340)-RELATED"/>
    <property type="match status" value="1"/>
</dbReference>
<dbReference type="Proteomes" id="UP001295740">
    <property type="component" value="Unassembled WGS sequence"/>
</dbReference>
<dbReference type="InterPro" id="IPR020904">
    <property type="entry name" value="Sc_DH/Rdtase_CS"/>
</dbReference>
<keyword evidence="5" id="KW-1185">Reference proteome</keyword>
<name>A0AAI8YQC3_9PEZI</name>
<keyword evidence="2" id="KW-0521">NADP</keyword>
<gene>
    <name evidence="4" type="ORF">KHLLAP_LOCUS13674</name>
</gene>
<dbReference type="SUPFAM" id="SSF51735">
    <property type="entry name" value="NAD(P)-binding Rossmann-fold domains"/>
    <property type="match status" value="1"/>
</dbReference>
<dbReference type="FunFam" id="3.40.50.720:FF:000084">
    <property type="entry name" value="Short-chain dehydrogenase reductase"/>
    <property type="match status" value="1"/>
</dbReference>
<keyword evidence="3" id="KW-0560">Oxidoreductase</keyword>
<dbReference type="PANTHER" id="PTHR24321">
    <property type="entry name" value="DEHYDROGENASES, SHORT CHAIN"/>
    <property type="match status" value="1"/>
</dbReference>
<evidence type="ECO:0000313" key="4">
    <source>
        <dbReference type="EMBL" id="CAJ2513206.1"/>
    </source>
</evidence>
<reference evidence="4" key="1">
    <citation type="submission" date="2023-10" db="EMBL/GenBank/DDBJ databases">
        <authorList>
            <person name="Hackl T."/>
        </authorList>
    </citation>
    <scope>NUCLEOTIDE SEQUENCE</scope>
</reference>
<dbReference type="PRINTS" id="PR00081">
    <property type="entry name" value="GDHRDH"/>
</dbReference>
<dbReference type="PROSITE" id="PS00061">
    <property type="entry name" value="ADH_SHORT"/>
    <property type="match status" value="1"/>
</dbReference>
<dbReference type="InterPro" id="IPR036291">
    <property type="entry name" value="NAD(P)-bd_dom_sf"/>
</dbReference>
<dbReference type="CDD" id="cd05233">
    <property type="entry name" value="SDR_c"/>
    <property type="match status" value="1"/>
</dbReference>
<evidence type="ECO:0000313" key="5">
    <source>
        <dbReference type="Proteomes" id="UP001295740"/>
    </source>
</evidence>
<proteinExistence type="inferred from homology"/>
<dbReference type="AlphaFoldDB" id="A0AAI8YQC3"/>
<dbReference type="Gene3D" id="3.40.50.720">
    <property type="entry name" value="NAD(P)-binding Rossmann-like Domain"/>
    <property type="match status" value="1"/>
</dbReference>
<accession>A0AAI8YQC3</accession>
<dbReference type="GO" id="GO:0016491">
    <property type="term" value="F:oxidoreductase activity"/>
    <property type="evidence" value="ECO:0007669"/>
    <property type="project" value="UniProtKB-KW"/>
</dbReference>
<sequence>MDITGNALIFGGGGGIGRATALAFAEAGAAGLLIADLDLEAAKTTASEATAASKQRGFRVEAVAVDVTYQESVESVVKQMVDSFGRIDYCVTCAGVPVRTPAPIADQLVDEFINTQNVNVNGTFFVLRAVLGIMRHQESKPNFPNAPTRGSTRGSVVAMGSALSINAGPYFTQYTTSKHAVLGLVKTAALDSVKEHIRVNCVCPTWVESNMTQQLRQIEGMGGDAMAASVPMGRLGAAEEVADAVLFLCSPRASLITGSSLVADGGQTVKIG</sequence>
<evidence type="ECO:0000256" key="1">
    <source>
        <dbReference type="ARBA" id="ARBA00006484"/>
    </source>
</evidence>